<organism evidence="1 2">
    <name type="scientific">Mesobacterium hydrothermale</name>
    <dbReference type="NCBI Taxonomy" id="3111907"/>
    <lineage>
        <taxon>Bacteria</taxon>
        <taxon>Pseudomonadati</taxon>
        <taxon>Pseudomonadota</taxon>
        <taxon>Alphaproteobacteria</taxon>
        <taxon>Rhodobacterales</taxon>
        <taxon>Roseobacteraceae</taxon>
        <taxon>Mesobacterium</taxon>
    </lineage>
</organism>
<dbReference type="EMBL" id="JAYLLH010000046">
    <property type="protein sequence ID" value="MEC3863277.1"/>
    <property type="molecule type" value="Genomic_DNA"/>
</dbReference>
<dbReference type="RefSeq" id="WP_326299345.1">
    <property type="nucleotide sequence ID" value="NZ_JAYLLH010000046.1"/>
</dbReference>
<comment type="caution">
    <text evidence="1">The sequence shown here is derived from an EMBL/GenBank/DDBJ whole genome shotgun (WGS) entry which is preliminary data.</text>
</comment>
<evidence type="ECO:0000313" key="1">
    <source>
        <dbReference type="EMBL" id="MEC3863277.1"/>
    </source>
</evidence>
<name>A0ABU6HME5_9RHOB</name>
<proteinExistence type="predicted"/>
<keyword evidence="2" id="KW-1185">Reference proteome</keyword>
<gene>
    <name evidence="1" type="ORF">VK792_18460</name>
</gene>
<reference evidence="1 2" key="1">
    <citation type="submission" date="2024-01" db="EMBL/GenBank/DDBJ databases">
        <title>Mesobacterium rodlantinim sp. nov., isolated from shallow sea hydrothermal systems off Kueishantao Island.</title>
        <authorList>
            <person name="Su Z."/>
            <person name="Tang K."/>
        </authorList>
    </citation>
    <scope>NUCLEOTIDE SEQUENCE [LARGE SCALE GENOMIC DNA]</scope>
    <source>
        <strain evidence="1 2">TK19101</strain>
    </source>
</reference>
<evidence type="ECO:0000313" key="2">
    <source>
        <dbReference type="Proteomes" id="UP001348149"/>
    </source>
</evidence>
<protein>
    <submittedName>
        <fullName evidence="1">Uncharacterized protein</fullName>
    </submittedName>
</protein>
<sequence length="112" mass="11800">MLLQVLVQGMFRSKLSGLFQPGAACLDLHDNAGSAGSRTIGRVVAISCPAVFLRPFNAYVSLAQQAANAVASGAQTEVLSLFRHPMTGMAAQADAALCRDVRPRSLLIVTEN</sequence>
<dbReference type="Proteomes" id="UP001348149">
    <property type="component" value="Unassembled WGS sequence"/>
</dbReference>
<accession>A0ABU6HME5</accession>